<protein>
    <submittedName>
        <fullName evidence="5">4Fe-4S binding protein</fullName>
    </submittedName>
</protein>
<comment type="caution">
    <text evidence="5">The sequence shown here is derived from an EMBL/GenBank/DDBJ whole genome shotgun (WGS) entry which is preliminary data.</text>
</comment>
<proteinExistence type="predicted"/>
<reference evidence="5 6" key="1">
    <citation type="submission" date="2024-09" db="EMBL/GenBank/DDBJ databases">
        <authorList>
            <person name="Sun Q."/>
            <person name="Mori K."/>
        </authorList>
    </citation>
    <scope>NUCLEOTIDE SEQUENCE [LARGE SCALE GENOMIC DNA]</scope>
    <source>
        <strain evidence="5 6">CECT 8064</strain>
    </source>
</reference>
<evidence type="ECO:0000256" key="1">
    <source>
        <dbReference type="ARBA" id="ARBA00022723"/>
    </source>
</evidence>
<accession>A0ABV5HL15</accession>
<keyword evidence="2" id="KW-0408">Iron</keyword>
<organism evidence="5 6">
    <name type="scientific">Vibrio olivae</name>
    <dbReference type="NCBI Taxonomy" id="1243002"/>
    <lineage>
        <taxon>Bacteria</taxon>
        <taxon>Pseudomonadati</taxon>
        <taxon>Pseudomonadota</taxon>
        <taxon>Gammaproteobacteria</taxon>
        <taxon>Vibrionales</taxon>
        <taxon>Vibrionaceae</taxon>
        <taxon>Vibrio</taxon>
    </lineage>
</organism>
<dbReference type="Gene3D" id="3.30.70.20">
    <property type="match status" value="1"/>
</dbReference>
<evidence type="ECO:0000256" key="2">
    <source>
        <dbReference type="ARBA" id="ARBA00023004"/>
    </source>
</evidence>
<dbReference type="EMBL" id="JBHMEP010000001">
    <property type="protein sequence ID" value="MFB9134921.1"/>
    <property type="molecule type" value="Genomic_DNA"/>
</dbReference>
<dbReference type="SUPFAM" id="SSF54862">
    <property type="entry name" value="4Fe-4S ferredoxins"/>
    <property type="match status" value="1"/>
</dbReference>
<feature type="domain" description="4Fe-4S ferredoxin-type" evidence="4">
    <location>
        <begin position="1"/>
        <end position="30"/>
    </location>
</feature>
<keyword evidence="3" id="KW-0411">Iron-sulfur</keyword>
<keyword evidence="1" id="KW-0479">Metal-binding</keyword>
<evidence type="ECO:0000256" key="3">
    <source>
        <dbReference type="ARBA" id="ARBA00023014"/>
    </source>
</evidence>
<evidence type="ECO:0000259" key="4">
    <source>
        <dbReference type="PROSITE" id="PS51379"/>
    </source>
</evidence>
<evidence type="ECO:0000313" key="5">
    <source>
        <dbReference type="EMBL" id="MFB9134921.1"/>
    </source>
</evidence>
<dbReference type="InterPro" id="IPR017900">
    <property type="entry name" value="4Fe4S_Fe_S_CS"/>
</dbReference>
<dbReference type="RefSeq" id="WP_390191050.1">
    <property type="nucleotide sequence ID" value="NZ_JBHMEP010000001.1"/>
</dbReference>
<keyword evidence="6" id="KW-1185">Reference proteome</keyword>
<name>A0ABV5HL15_9VIBR</name>
<dbReference type="Pfam" id="PF12838">
    <property type="entry name" value="Fer4_7"/>
    <property type="match status" value="1"/>
</dbReference>
<dbReference type="PROSITE" id="PS51379">
    <property type="entry name" value="4FE4S_FER_2"/>
    <property type="match status" value="1"/>
</dbReference>
<evidence type="ECO:0000313" key="6">
    <source>
        <dbReference type="Proteomes" id="UP001589645"/>
    </source>
</evidence>
<dbReference type="Proteomes" id="UP001589645">
    <property type="component" value="Unassembled WGS sequence"/>
</dbReference>
<gene>
    <name evidence="5" type="ORF">ACFFUV_07990</name>
</gene>
<dbReference type="InterPro" id="IPR017896">
    <property type="entry name" value="4Fe4S_Fe-S-bd"/>
</dbReference>
<sequence length="99" mass="10811">MDMTITDLCTGCHACHSVCPNKAIYKRVDEEEGPLFAIHSKRCNGCVGLYDDKQCASICPVEEAILFQGKPLNPKGSLAPIASLRPFFDSLRAQHAMGE</sequence>
<dbReference type="PROSITE" id="PS00198">
    <property type="entry name" value="4FE4S_FER_1"/>
    <property type="match status" value="1"/>
</dbReference>